<dbReference type="PATRIC" id="fig|1280948.3.peg.2280"/>
<sequence length="322" mass="36342">MSLKRQADIARITEVLSYIRSQVELSAPNNFTDINIYAENFYRDFLNLIFGYSLANINILEPNAAAIDLGDLDEGISFQVTSTSDLKKVKNTISKFNAKDLHTKYDKLIVINITKKKSYKSQLLGDPKKLQINPKEHVWDVSDLLGEIGNKTAPEIEKIRAFLDNQVIWKKAEHVSAEILTFQALMTMLSDESQPGAGDGYIEEPDPKGKIEERFASHEEFLKTEFRDLYSEYGAVLGDVRDHADLGAVKLRRLSLHLKTFSDKILTEHGGDAKKALSILEEIFGKRLSDSGLHYDGSAVRFFLIDELIKCNVFPNKENAIV</sequence>
<dbReference type="Pfam" id="PF21941">
    <property type="entry name" value="SMEK_N"/>
    <property type="match status" value="1"/>
</dbReference>
<proteinExistence type="predicted"/>
<accession>A0A059DZA1</accession>
<name>A0A059DZA1_9PROT</name>
<reference evidence="2 3" key="1">
    <citation type="journal article" date="2014" name="Antonie Van Leeuwenhoek">
        <title>Hyphomonas beringensis sp. nov. and Hyphomonas chukchiensis sp. nov., isolated from surface seawater of the Bering Sea and Chukchi Sea.</title>
        <authorList>
            <person name="Li C."/>
            <person name="Lai Q."/>
            <person name="Li G."/>
            <person name="Dong C."/>
            <person name="Wang J."/>
            <person name="Liao Y."/>
            <person name="Shao Z."/>
        </authorList>
    </citation>
    <scope>NUCLEOTIDE SEQUENCE [LARGE SCALE GENOMIC DNA]</scope>
    <source>
        <strain evidence="2 3">22II1-22F38</strain>
    </source>
</reference>
<feature type="domain" description="SMEK" evidence="1">
    <location>
        <begin position="11"/>
        <end position="148"/>
    </location>
</feature>
<evidence type="ECO:0000313" key="2">
    <source>
        <dbReference type="EMBL" id="KCZ60304.1"/>
    </source>
</evidence>
<keyword evidence="3" id="KW-1185">Reference proteome</keyword>
<dbReference type="RefSeq" id="WP_035552683.1">
    <property type="nucleotide sequence ID" value="NZ_AWFH01000024.1"/>
</dbReference>
<dbReference type="AlphaFoldDB" id="A0A059DZA1"/>
<gene>
    <name evidence="2" type="ORF">HY36_17600</name>
</gene>
<dbReference type="OrthoDB" id="9810187at2"/>
<organism evidence="2 3">
    <name type="scientific">Hyphomonas atlantica</name>
    <dbReference type="NCBI Taxonomy" id="1280948"/>
    <lineage>
        <taxon>Bacteria</taxon>
        <taxon>Pseudomonadati</taxon>
        <taxon>Pseudomonadota</taxon>
        <taxon>Alphaproteobacteria</taxon>
        <taxon>Hyphomonadales</taxon>
        <taxon>Hyphomonadaceae</taxon>
        <taxon>Hyphomonas</taxon>
    </lineage>
</organism>
<dbReference type="EMBL" id="AWFH01000024">
    <property type="protein sequence ID" value="KCZ60304.1"/>
    <property type="molecule type" value="Genomic_DNA"/>
</dbReference>
<dbReference type="STRING" id="1280948.HY36_17600"/>
<protein>
    <recommendedName>
        <fullName evidence="1">SMEK domain-containing protein</fullName>
    </recommendedName>
</protein>
<dbReference type="eggNOG" id="COG3903">
    <property type="taxonomic scope" value="Bacteria"/>
</dbReference>
<dbReference type="Proteomes" id="UP000024547">
    <property type="component" value="Unassembled WGS sequence"/>
</dbReference>
<dbReference type="NCBIfam" id="NF033859">
    <property type="entry name" value="SMEK_N"/>
    <property type="match status" value="1"/>
</dbReference>
<comment type="caution">
    <text evidence="2">The sequence shown here is derived from an EMBL/GenBank/DDBJ whole genome shotgun (WGS) entry which is preliminary data.</text>
</comment>
<evidence type="ECO:0000313" key="3">
    <source>
        <dbReference type="Proteomes" id="UP000024547"/>
    </source>
</evidence>
<evidence type="ECO:0000259" key="1">
    <source>
        <dbReference type="Pfam" id="PF21941"/>
    </source>
</evidence>
<dbReference type="InterPro" id="IPR047740">
    <property type="entry name" value="SMEK_dom"/>
</dbReference>